<evidence type="ECO:0000313" key="2">
    <source>
        <dbReference type="EMBL" id="WMV15155.1"/>
    </source>
</evidence>
<dbReference type="EMBL" id="CP133613">
    <property type="protein sequence ID" value="WMV15155.1"/>
    <property type="molecule type" value="Genomic_DNA"/>
</dbReference>
<evidence type="ECO:0000313" key="3">
    <source>
        <dbReference type="Proteomes" id="UP001234989"/>
    </source>
</evidence>
<name>A0AAF0Q421_SOLVR</name>
<evidence type="ECO:0000256" key="1">
    <source>
        <dbReference type="SAM" id="MobiDB-lite"/>
    </source>
</evidence>
<accession>A0AAF0Q421</accession>
<sequence length="75" mass="8361">MTTEDIFGITCAKLRKSSWGSPNNTHTTLSILSYVEKEQTLPPSTTDRNSKKIRHLDTSSSGRPKFEPPTPTKNV</sequence>
<dbReference type="AlphaFoldDB" id="A0AAF0Q421"/>
<proteinExistence type="predicted"/>
<keyword evidence="3" id="KW-1185">Reference proteome</keyword>
<organism evidence="2 3">
    <name type="scientific">Solanum verrucosum</name>
    <dbReference type="NCBI Taxonomy" id="315347"/>
    <lineage>
        <taxon>Eukaryota</taxon>
        <taxon>Viridiplantae</taxon>
        <taxon>Streptophyta</taxon>
        <taxon>Embryophyta</taxon>
        <taxon>Tracheophyta</taxon>
        <taxon>Spermatophyta</taxon>
        <taxon>Magnoliopsida</taxon>
        <taxon>eudicotyledons</taxon>
        <taxon>Gunneridae</taxon>
        <taxon>Pentapetalae</taxon>
        <taxon>asterids</taxon>
        <taxon>lamiids</taxon>
        <taxon>Solanales</taxon>
        <taxon>Solanaceae</taxon>
        <taxon>Solanoideae</taxon>
        <taxon>Solaneae</taxon>
        <taxon>Solanum</taxon>
    </lineage>
</organism>
<gene>
    <name evidence="2" type="ORF">MTR67_008540</name>
</gene>
<dbReference type="Proteomes" id="UP001234989">
    <property type="component" value="Chromosome 2"/>
</dbReference>
<feature type="region of interest" description="Disordered" evidence="1">
    <location>
        <begin position="39"/>
        <end position="75"/>
    </location>
</feature>
<protein>
    <submittedName>
        <fullName evidence="2">Uncharacterized protein</fullName>
    </submittedName>
</protein>
<reference evidence="2" key="1">
    <citation type="submission" date="2023-08" db="EMBL/GenBank/DDBJ databases">
        <title>A de novo genome assembly of Solanum verrucosum Schlechtendal, a Mexican diploid species geographically isolated from the other diploid A-genome species in potato relatives.</title>
        <authorList>
            <person name="Hosaka K."/>
        </authorList>
    </citation>
    <scope>NUCLEOTIDE SEQUENCE</scope>
    <source>
        <tissue evidence="2">Young leaves</tissue>
    </source>
</reference>